<evidence type="ECO:0000313" key="1">
    <source>
        <dbReference type="EMBL" id="KAF2612623.1"/>
    </source>
</evidence>
<reference evidence="1" key="1">
    <citation type="submission" date="2019-12" db="EMBL/GenBank/DDBJ databases">
        <title>Genome sequencing and annotation of Brassica cretica.</title>
        <authorList>
            <person name="Studholme D.J."/>
            <person name="Sarris P.F."/>
        </authorList>
    </citation>
    <scope>NUCLEOTIDE SEQUENCE</scope>
    <source>
        <strain evidence="1">PFS-102/07</strain>
        <tissue evidence="1">Leaf</tissue>
    </source>
</reference>
<accession>A0A8S9M601</accession>
<comment type="caution">
    <text evidence="1">The sequence shown here is derived from an EMBL/GenBank/DDBJ whole genome shotgun (WGS) entry which is preliminary data.</text>
</comment>
<dbReference type="AlphaFoldDB" id="A0A8S9M601"/>
<gene>
    <name evidence="1" type="ORF">F2Q70_00009417</name>
</gene>
<dbReference type="PANTHER" id="PTHR46816">
    <property type="entry name" value="OS01G0273500 PROTEIN"/>
    <property type="match status" value="1"/>
</dbReference>
<sequence length="703" mass="76999">MAVYGEKKHWWLRNKKIVDKYMKEAKNLIASKDPNDVESALSLLDSALSVSPRYELALELKARSLLYLRRFKDVADMLYDYIPSLKFSGEDSGIGSSELSSTHSSRESVNLLNDLPSHGGDSSFKCFSVSDLKKKVMAGLSKNCNEQGQWRYLVLGQACCHLGLMEDAMVLLQTGKRLATAAFRRQSISLSDDSFILFSPAHGGSSPPPPSSVVVSSSSQPRSLTESESVAHILSHIKLLLRRRAAALAALDAGLYSESIRHFSKILDSRRAAPQGFLAECFMHRASAHRSAGRIAESIADCNKTLALEPSCLHGANPSFQCSSSITQLSSTPSYGNGGLRREEALVAPQQEGLCSSSSSSSPIFRQIPDQSNRYCLRATFLSFFNKIVDKYMKEAKNLIASKDPNDVESALSLLESALSVSPRYELALELKARSLLYLRRFKDVADMLHDYIPSLKFSGEDSGIGSSELSSTHSSRESVNLLNDLPSHGGDSSFKCFSVSDLKKKVMAGLSKNCNEQGQWRYLVLGQACCHLGLMEDAMVLLQTGKRLATAAFRRQSISLSDDSFILFSPAHGGSSPPPPSSVVVSSSSQPRSLTESESVAHMLSHIKLLLRRRAAALAALDAGLYSESIRHFSKILDSRRAAPQGFLAECFMHRASAHRSAGRIAESENKVESDLQDQNFIQTQSSSEYKRKAMKFCSASD</sequence>
<dbReference type="InterPro" id="IPR011990">
    <property type="entry name" value="TPR-like_helical_dom_sf"/>
</dbReference>
<evidence type="ECO:0008006" key="2">
    <source>
        <dbReference type="Google" id="ProtNLM"/>
    </source>
</evidence>
<dbReference type="EMBL" id="QGKY02000089">
    <property type="protein sequence ID" value="KAF2612623.1"/>
    <property type="molecule type" value="Genomic_DNA"/>
</dbReference>
<name>A0A8S9M601_BRACR</name>
<organism evidence="1">
    <name type="scientific">Brassica cretica</name>
    <name type="common">Mustard</name>
    <dbReference type="NCBI Taxonomy" id="69181"/>
    <lineage>
        <taxon>Eukaryota</taxon>
        <taxon>Viridiplantae</taxon>
        <taxon>Streptophyta</taxon>
        <taxon>Embryophyta</taxon>
        <taxon>Tracheophyta</taxon>
        <taxon>Spermatophyta</taxon>
        <taxon>Magnoliopsida</taxon>
        <taxon>eudicotyledons</taxon>
        <taxon>Gunneridae</taxon>
        <taxon>Pentapetalae</taxon>
        <taxon>rosids</taxon>
        <taxon>malvids</taxon>
        <taxon>Brassicales</taxon>
        <taxon>Brassicaceae</taxon>
        <taxon>Brassiceae</taxon>
        <taxon>Brassica</taxon>
    </lineage>
</organism>
<dbReference type="SUPFAM" id="SSF48452">
    <property type="entry name" value="TPR-like"/>
    <property type="match status" value="1"/>
</dbReference>
<protein>
    <recommendedName>
        <fullName evidence="2">J domain-containing protein</fullName>
    </recommendedName>
</protein>
<dbReference type="Gene3D" id="1.25.40.10">
    <property type="entry name" value="Tetratricopeptide repeat domain"/>
    <property type="match status" value="2"/>
</dbReference>
<dbReference type="PANTHER" id="PTHR46816:SF3">
    <property type="entry name" value="T14P4.7 PROTEIN"/>
    <property type="match status" value="1"/>
</dbReference>
<proteinExistence type="predicted"/>